<evidence type="ECO:0000256" key="3">
    <source>
        <dbReference type="ARBA" id="ARBA00022692"/>
    </source>
</evidence>
<dbReference type="Gene3D" id="1.20.1250.20">
    <property type="entry name" value="MFS general substrate transporter like domains"/>
    <property type="match status" value="2"/>
</dbReference>
<evidence type="ECO:0000313" key="8">
    <source>
        <dbReference type="EMBL" id="KII63477.1"/>
    </source>
</evidence>
<feature type="transmembrane region" description="Helical" evidence="6">
    <location>
        <begin position="415"/>
        <end position="434"/>
    </location>
</feature>
<dbReference type="OMA" id="AQSANWF"/>
<keyword evidence="8" id="KW-0813">Transport</keyword>
<keyword evidence="5 6" id="KW-0472">Membrane</keyword>
<dbReference type="OrthoDB" id="6612291at2759"/>
<feature type="domain" description="Major facilitator superfamily (MFS) profile" evidence="7">
    <location>
        <begin position="1"/>
        <end position="462"/>
    </location>
</feature>
<feature type="transmembrane region" description="Helical" evidence="6">
    <location>
        <begin position="30"/>
        <end position="50"/>
    </location>
</feature>
<proteinExistence type="inferred from homology"/>
<keyword evidence="8" id="KW-0762">Sugar transport</keyword>
<organism evidence="8 9">
    <name type="scientific">Thelohanellus kitauei</name>
    <name type="common">Myxosporean</name>
    <dbReference type="NCBI Taxonomy" id="669202"/>
    <lineage>
        <taxon>Eukaryota</taxon>
        <taxon>Metazoa</taxon>
        <taxon>Cnidaria</taxon>
        <taxon>Myxozoa</taxon>
        <taxon>Myxosporea</taxon>
        <taxon>Bivalvulida</taxon>
        <taxon>Platysporina</taxon>
        <taxon>Myxobolidae</taxon>
        <taxon>Thelohanellus</taxon>
    </lineage>
</organism>
<feature type="transmembrane region" description="Helical" evidence="6">
    <location>
        <begin position="371"/>
        <end position="395"/>
    </location>
</feature>
<feature type="transmembrane region" description="Helical" evidence="6">
    <location>
        <begin position="440"/>
        <end position="458"/>
    </location>
</feature>
<gene>
    <name evidence="8" type="ORF">RF11_07752</name>
</gene>
<feature type="transmembrane region" description="Helical" evidence="6">
    <location>
        <begin position="62"/>
        <end position="81"/>
    </location>
</feature>
<dbReference type="GO" id="GO:0016020">
    <property type="term" value="C:membrane"/>
    <property type="evidence" value="ECO:0007669"/>
    <property type="project" value="UniProtKB-SubCell"/>
</dbReference>
<accession>A0A0C2J325</accession>
<dbReference type="Pfam" id="PF00083">
    <property type="entry name" value="Sugar_tr"/>
    <property type="match status" value="1"/>
</dbReference>
<dbReference type="InterPro" id="IPR020846">
    <property type="entry name" value="MFS_dom"/>
</dbReference>
<dbReference type="InterPro" id="IPR050360">
    <property type="entry name" value="MFS_Sugar_Transporters"/>
</dbReference>
<feature type="transmembrane region" description="Helical" evidence="6">
    <location>
        <begin position="208"/>
        <end position="227"/>
    </location>
</feature>
<keyword evidence="3 6" id="KW-0812">Transmembrane</keyword>
<name>A0A0C2J325_THEKT</name>
<feature type="transmembrane region" description="Helical" evidence="6">
    <location>
        <begin position="157"/>
        <end position="181"/>
    </location>
</feature>
<keyword evidence="9" id="KW-1185">Reference proteome</keyword>
<dbReference type="InterPro" id="IPR003663">
    <property type="entry name" value="Sugar/inositol_transpt"/>
</dbReference>
<dbReference type="PRINTS" id="PR00171">
    <property type="entry name" value="SUGRTRNSPORT"/>
</dbReference>
<sequence>MSELPFIQECDSLTDESDLRRNSHASFFSLNWLAFGYAIAYCSDGEYMYLRMGIMDRFSAGTYAASLAIGGLVGSLLMGFLLKGLMSYKNCQILSCVITVLGWYFHCLVILLEDDKHNTALMVLNFSRFMIGIACGISVHVVPICCSMASSTRARHIFGLFPPLSFNFGFFLCYIYGWAVIKMDVIALGPSLANTSIPVSIHQRGITYYPLLGIAISGAGLLFTILFDESYVVRDQDTLVTNRRFDPFIGQTTTFRDRIAEQCRLLRKPYILKELALCNILAIQQMIGINVIIFNATNLFQPFFQSKSSDPSSPALIGVMIGFVYLLSIFVVCFLTQKYSRTSVLQTGSVVMAFCHFVLALCYLYDQIHSIITPIVCLIFVAAFCCSWGPFPWLVISEVFDIRIRNFGMTLSSSLMWFSMFMMTMLYAPIVSWINASGVFFLLLAFTIISFIYTYLFVPETKYLTLEEIQSYFKEL</sequence>
<dbReference type="GO" id="GO:0005351">
    <property type="term" value="F:carbohydrate:proton symporter activity"/>
    <property type="evidence" value="ECO:0007669"/>
    <property type="project" value="TreeGrafter"/>
</dbReference>
<comment type="caution">
    <text evidence="8">The sequence shown here is derived from an EMBL/GenBank/DDBJ whole genome shotgun (WGS) entry which is preliminary data.</text>
</comment>
<evidence type="ECO:0000256" key="5">
    <source>
        <dbReference type="ARBA" id="ARBA00023136"/>
    </source>
</evidence>
<evidence type="ECO:0000313" key="9">
    <source>
        <dbReference type="Proteomes" id="UP000031668"/>
    </source>
</evidence>
<dbReference type="InterPro" id="IPR005828">
    <property type="entry name" value="MFS_sugar_transport-like"/>
</dbReference>
<feature type="transmembrane region" description="Helical" evidence="6">
    <location>
        <begin position="315"/>
        <end position="335"/>
    </location>
</feature>
<evidence type="ECO:0000256" key="1">
    <source>
        <dbReference type="ARBA" id="ARBA00004141"/>
    </source>
</evidence>
<dbReference type="InterPro" id="IPR036259">
    <property type="entry name" value="MFS_trans_sf"/>
</dbReference>
<comment type="subcellular location">
    <subcellularLocation>
        <location evidence="1">Membrane</location>
        <topology evidence="1">Multi-pass membrane protein</topology>
    </subcellularLocation>
</comment>
<dbReference type="SUPFAM" id="SSF103473">
    <property type="entry name" value="MFS general substrate transporter"/>
    <property type="match status" value="1"/>
</dbReference>
<comment type="similarity">
    <text evidence="2">Belongs to the major facilitator superfamily. Sugar transporter (TC 2.A.1.1) family.</text>
</comment>
<evidence type="ECO:0000259" key="7">
    <source>
        <dbReference type="PROSITE" id="PS50850"/>
    </source>
</evidence>
<dbReference type="AlphaFoldDB" id="A0A0C2J325"/>
<dbReference type="PANTHER" id="PTHR48022:SF2">
    <property type="entry name" value="PLASTIDIC GLUCOSE TRANSPORTER 4"/>
    <property type="match status" value="1"/>
</dbReference>
<dbReference type="PROSITE" id="PS50850">
    <property type="entry name" value="MFS"/>
    <property type="match status" value="1"/>
</dbReference>
<reference evidence="8 9" key="1">
    <citation type="journal article" date="2014" name="Genome Biol. Evol.">
        <title>The genome of the myxosporean Thelohanellus kitauei shows adaptations to nutrient acquisition within its fish host.</title>
        <authorList>
            <person name="Yang Y."/>
            <person name="Xiong J."/>
            <person name="Zhou Z."/>
            <person name="Huo F."/>
            <person name="Miao W."/>
            <person name="Ran C."/>
            <person name="Liu Y."/>
            <person name="Zhang J."/>
            <person name="Feng J."/>
            <person name="Wang M."/>
            <person name="Wang M."/>
            <person name="Wang L."/>
            <person name="Yao B."/>
        </authorList>
    </citation>
    <scope>NUCLEOTIDE SEQUENCE [LARGE SCALE GENOMIC DNA]</scope>
    <source>
        <strain evidence="8">Wuqing</strain>
    </source>
</reference>
<feature type="transmembrane region" description="Helical" evidence="6">
    <location>
        <begin position="124"/>
        <end position="145"/>
    </location>
</feature>
<evidence type="ECO:0000256" key="2">
    <source>
        <dbReference type="ARBA" id="ARBA00010992"/>
    </source>
</evidence>
<evidence type="ECO:0000256" key="4">
    <source>
        <dbReference type="ARBA" id="ARBA00022989"/>
    </source>
</evidence>
<feature type="transmembrane region" description="Helical" evidence="6">
    <location>
        <begin position="93"/>
        <end position="112"/>
    </location>
</feature>
<dbReference type="Proteomes" id="UP000031668">
    <property type="component" value="Unassembled WGS sequence"/>
</dbReference>
<protein>
    <submittedName>
        <fullName evidence="8">Solute carrier family 2, facilitated glucose transporter member 3</fullName>
    </submittedName>
</protein>
<feature type="transmembrane region" description="Helical" evidence="6">
    <location>
        <begin position="275"/>
        <end position="295"/>
    </location>
</feature>
<dbReference type="PANTHER" id="PTHR48022">
    <property type="entry name" value="PLASTIDIC GLUCOSE TRANSPORTER 4"/>
    <property type="match status" value="1"/>
</dbReference>
<feature type="transmembrane region" description="Helical" evidence="6">
    <location>
        <begin position="347"/>
        <end position="365"/>
    </location>
</feature>
<dbReference type="EMBL" id="JWZT01004667">
    <property type="protein sequence ID" value="KII63477.1"/>
    <property type="molecule type" value="Genomic_DNA"/>
</dbReference>
<evidence type="ECO:0000256" key="6">
    <source>
        <dbReference type="SAM" id="Phobius"/>
    </source>
</evidence>
<keyword evidence="4 6" id="KW-1133">Transmembrane helix</keyword>